<keyword evidence="2" id="KW-0378">Hydrolase</keyword>
<organism evidence="2 3">
    <name type="scientific">Polymorphospora lycopeni</name>
    <dbReference type="NCBI Taxonomy" id="3140240"/>
    <lineage>
        <taxon>Bacteria</taxon>
        <taxon>Bacillati</taxon>
        <taxon>Actinomycetota</taxon>
        <taxon>Actinomycetes</taxon>
        <taxon>Micromonosporales</taxon>
        <taxon>Micromonosporaceae</taxon>
        <taxon>Polymorphospora</taxon>
    </lineage>
</organism>
<evidence type="ECO:0000313" key="2">
    <source>
        <dbReference type="EMBL" id="MFB6392295.1"/>
    </source>
</evidence>
<reference evidence="2 3" key="1">
    <citation type="submission" date="2024-04" db="EMBL/GenBank/DDBJ databases">
        <title>Polymorphospora sp. isolated from Baiyangdian Lake in Xiong'an New Area.</title>
        <authorList>
            <person name="Zhang X."/>
            <person name="Liu J."/>
        </authorList>
    </citation>
    <scope>NUCLEOTIDE SEQUENCE [LARGE SCALE GENOMIC DNA]</scope>
    <source>
        <strain evidence="2 3">2-325</strain>
    </source>
</reference>
<gene>
    <name evidence="2" type="ORF">AAFH96_04150</name>
</gene>
<protein>
    <submittedName>
        <fullName evidence="2">Alpha/beta hydrolase</fullName>
    </submittedName>
</protein>
<evidence type="ECO:0000313" key="3">
    <source>
        <dbReference type="Proteomes" id="UP001582793"/>
    </source>
</evidence>
<dbReference type="EMBL" id="JBCGDC010000008">
    <property type="protein sequence ID" value="MFB6392295.1"/>
    <property type="molecule type" value="Genomic_DNA"/>
</dbReference>
<dbReference type="Proteomes" id="UP001582793">
    <property type="component" value="Unassembled WGS sequence"/>
</dbReference>
<dbReference type="RefSeq" id="WP_375733085.1">
    <property type="nucleotide sequence ID" value="NZ_JBCGDC010000008.1"/>
</dbReference>
<dbReference type="GO" id="GO:0016787">
    <property type="term" value="F:hydrolase activity"/>
    <property type="evidence" value="ECO:0007669"/>
    <property type="project" value="UniProtKB-KW"/>
</dbReference>
<dbReference type="Pfam" id="PF08386">
    <property type="entry name" value="Abhydrolase_4"/>
    <property type="match status" value="1"/>
</dbReference>
<feature type="domain" description="Peptidase S33 tripeptidyl aminopeptidase-like C-terminal" evidence="1">
    <location>
        <begin position="30"/>
        <end position="122"/>
    </location>
</feature>
<evidence type="ECO:0000259" key="1">
    <source>
        <dbReference type="Pfam" id="PF08386"/>
    </source>
</evidence>
<name>A0ABV5CK43_9ACTN</name>
<keyword evidence="3" id="KW-1185">Reference proteome</keyword>
<sequence length="135" mass="15018">MRDHREFAALTRRAERTAPHMKGSPLARDAVAACVGRSADTVNPQHRLRITKAPKILLLNARHDPSTAYEWAVNVHRQSRTATVLLTYEGWGHGVYDRSDCTRNATDAYLIDLTVPRDGTRCAAVEPVVTPMSAR</sequence>
<comment type="caution">
    <text evidence="2">The sequence shown here is derived from an EMBL/GenBank/DDBJ whole genome shotgun (WGS) entry which is preliminary data.</text>
</comment>
<dbReference type="InterPro" id="IPR013595">
    <property type="entry name" value="Pept_S33_TAP-like_C"/>
</dbReference>
<proteinExistence type="predicted"/>
<accession>A0ABV5CK43</accession>